<dbReference type="SMART" id="SM01052">
    <property type="entry name" value="CAP_GLY"/>
    <property type="match status" value="1"/>
</dbReference>
<dbReference type="PANTHER" id="PTHR45615">
    <property type="entry name" value="MYOSIN HEAVY CHAIN, NON-MUSCLE"/>
    <property type="match status" value="1"/>
</dbReference>
<evidence type="ECO:0000313" key="5">
    <source>
        <dbReference type="Proteomes" id="UP001208570"/>
    </source>
</evidence>
<evidence type="ECO:0000256" key="1">
    <source>
        <dbReference type="SAM" id="Coils"/>
    </source>
</evidence>
<feature type="compositionally biased region" description="Basic and acidic residues" evidence="2">
    <location>
        <begin position="1180"/>
        <end position="1189"/>
    </location>
</feature>
<evidence type="ECO:0000259" key="3">
    <source>
        <dbReference type="PROSITE" id="PS50245"/>
    </source>
</evidence>
<proteinExistence type="predicted"/>
<feature type="compositionally biased region" description="Polar residues" evidence="2">
    <location>
        <begin position="1528"/>
        <end position="1540"/>
    </location>
</feature>
<feature type="compositionally biased region" description="Polar residues" evidence="2">
    <location>
        <begin position="1340"/>
        <end position="1361"/>
    </location>
</feature>
<dbReference type="InterPro" id="IPR036859">
    <property type="entry name" value="CAP-Gly_dom_sf"/>
</dbReference>
<sequence length="1638" mass="186363">MMARRLDGEYQVEKLIQKQVNDSQDSSFWNLLTLDHYSLDKELDEAAVRAFERLHYGQHGRPRPHVDAEDTNTRTTVDKKMEIERSRLKNKQQQHKQQSPLPPPPPPPQQQQQQQQQHTDSLESVSKRNNNEDIKDDTLRCLTPVLTAPVQRSRSPQSNEVRHPPPSSLRKHKQHQRTSINGKTTIPLHNCAKVSKTDVEKDQSLMCTPAELSVDNVRKISPKRVIFDVCQQPIEDELVPVAGKHRDTDNNFDCSVPQNEQNKDNDFGVSDLASEERTLEHKADMKEGTETVTMSTLPKEAKLRFVWTKTIPTTEKSIKLKVDKIEDLIILHHIPDRDAYLSSEVNILCDSYKCCLLVNGKQYSTEPIEVKHYTFEVDLYTEEDDNTATAIQTAALKAQPQQRLLGSKVQSSQSGVTRESRSRSESAIGRNKEFLTASCQRELPELQLALPTNKHTLESNKTQLPGNMEDVLEGDDGEIRRSNRLERLLRQQMAGKTAAVDAVAVNDPYAGGVDDLHKRYSDSFRLMSAQNSMVSSKHSIGSSEQELTKYLGASDVHQVMNYNHRVAAAVGGPFARSRSVDALNKDTDGSYSITYRSPDSTPTPSGRHNYSDGKLAEYDKTPAGYGADFPPDGVLTSTPSGDYKPPAGYHGSHDQDSHGEGYASSVLSMSSVPTSLSGSEDPRREIGYLEQSQGSLYCSGSHQPSIRTPLVTTRTTLATRPNVTDRECYVLCFTKDTQRMRELDETITSLQRKLNERDRDLHIITRERCHLSEELQRLRQIYETPTEGRDQNEKRINQLIQEKENLATEVWKLKCQLEEMKQNIAQVKTATDDQASLKLDQNGFHDNHLDSYDPNNPNTLHRKIVIILLNIPHRVRENVGQWEQRVVCVIIVIAGNSVHVIPSLSVTFIIAINKFDLAAFLCPVSESLRDKVPRVELRERMGIELVTEVDKKNRLSWLRHVLWKDDGDWVKKIMLYEVDGVRGRGRLRMRWNQVVEKEDLQSQMRDVNEAHESTVNKLSLSENEITKLKEDNRSLRMALRNRSQELDEENIRLRDQITHLQEEDGEFLKRELAEVRHELQVLRNKNHQLMQDNIKLTEHLRRVDTRVIHSSTDRLDTQNRMKSPAYDTRRPDPLLSEHPSNYTSTKVTKLDNDDDDDEQFFRDRHRLTQELRQIAAPQKWSERDFRNHGGEGPYIRAANHDPYSRAKSAPPTRRRETYEDGKTAEDVAEDRRPRHMTDEIHKDRHDMSNINRHQHYHEETKLKERSLERLPQQPRDSLDYRTRPQESRLLNGYHVPLSQGQHERHLSETSSATIELTRACPLGESQNQPLEMMNDFHHSQIPTSNGSPQFGPNSSNSNHLTSDLIPSRKHFEPIDDVLDSLNKPPTTRCHLKVDLVDDVLNGMKPIAKQAQFKNFSDNALPNMVGKGQVHHTMNASCDQSSTLAGHSLHDCSSGTQNSTVDDLLDASIDDPGYVRHQRRDSLDSCSTDVILRAADEMNQLNFEKSPASCDPRVQSGGLRSVSPRPVVTQRNKGSLGSTISSKRSSCSYATKRPFAPRTPADVNVGDVVKFCRHGGKISKGVVKYIGHLPGKHDTYLGLELEHEMAKHDGVYEGVRYFQSKPNRGVFVAFSKVVMAWGE</sequence>
<comment type="caution">
    <text evidence="4">The sequence shown here is derived from an EMBL/GenBank/DDBJ whole genome shotgun (WGS) entry which is preliminary data.</text>
</comment>
<feature type="region of interest" description="Disordered" evidence="2">
    <location>
        <begin position="1178"/>
        <end position="1280"/>
    </location>
</feature>
<feature type="region of interest" description="Disordered" evidence="2">
    <location>
        <begin position="58"/>
        <end position="185"/>
    </location>
</feature>
<feature type="compositionally biased region" description="Pro residues" evidence="2">
    <location>
        <begin position="100"/>
        <end position="109"/>
    </location>
</feature>
<feature type="domain" description="CAP-Gly" evidence="3">
    <location>
        <begin position="1586"/>
        <end position="1628"/>
    </location>
</feature>
<gene>
    <name evidence="4" type="ORF">LSH36_347g02012</name>
</gene>
<organism evidence="4 5">
    <name type="scientific">Paralvinella palmiformis</name>
    <dbReference type="NCBI Taxonomy" id="53620"/>
    <lineage>
        <taxon>Eukaryota</taxon>
        <taxon>Metazoa</taxon>
        <taxon>Spiralia</taxon>
        <taxon>Lophotrochozoa</taxon>
        <taxon>Annelida</taxon>
        <taxon>Polychaeta</taxon>
        <taxon>Sedentaria</taxon>
        <taxon>Canalipalpata</taxon>
        <taxon>Terebellida</taxon>
        <taxon>Terebelliformia</taxon>
        <taxon>Alvinellidae</taxon>
        <taxon>Paralvinella</taxon>
    </lineage>
</organism>
<evidence type="ECO:0000256" key="2">
    <source>
        <dbReference type="SAM" id="MobiDB-lite"/>
    </source>
</evidence>
<dbReference type="PROSITE" id="PS50245">
    <property type="entry name" value="CAP_GLY_2"/>
    <property type="match status" value="1"/>
</dbReference>
<feature type="compositionally biased region" description="Basic and acidic residues" evidence="2">
    <location>
        <begin position="609"/>
        <end position="620"/>
    </location>
</feature>
<feature type="compositionally biased region" description="Basic and acidic residues" evidence="2">
    <location>
        <begin position="64"/>
        <end position="87"/>
    </location>
</feature>
<feature type="compositionally biased region" description="Polar residues" evidence="2">
    <location>
        <begin position="402"/>
        <end position="417"/>
    </location>
</feature>
<accession>A0AAD9JF81</accession>
<dbReference type="Proteomes" id="UP001208570">
    <property type="component" value="Unassembled WGS sequence"/>
</dbReference>
<feature type="region of interest" description="Disordered" evidence="2">
    <location>
        <begin position="1122"/>
        <end position="1157"/>
    </location>
</feature>
<feature type="compositionally biased region" description="Polar residues" evidence="2">
    <location>
        <begin position="589"/>
        <end position="608"/>
    </location>
</feature>
<evidence type="ECO:0000313" key="4">
    <source>
        <dbReference type="EMBL" id="KAK2151891.1"/>
    </source>
</evidence>
<dbReference type="PANTHER" id="PTHR45615:SF80">
    <property type="entry name" value="GRIP DOMAIN-CONTAINING PROTEIN"/>
    <property type="match status" value="1"/>
</dbReference>
<feature type="compositionally biased region" description="Basic and acidic residues" evidence="2">
    <location>
        <begin position="125"/>
        <end position="139"/>
    </location>
</feature>
<feature type="compositionally biased region" description="Basic and acidic residues" evidence="2">
    <location>
        <begin position="1256"/>
        <end position="1268"/>
    </location>
</feature>
<feature type="compositionally biased region" description="Polar residues" evidence="2">
    <location>
        <begin position="1138"/>
        <end position="1147"/>
    </location>
</feature>
<protein>
    <recommendedName>
        <fullName evidence="3">CAP-Gly domain-containing protein</fullName>
    </recommendedName>
</protein>
<dbReference type="Gene3D" id="2.30.30.190">
    <property type="entry name" value="CAP Gly-rich-like domain"/>
    <property type="match status" value="1"/>
</dbReference>
<keyword evidence="5" id="KW-1185">Reference proteome</keyword>
<reference evidence="4" key="1">
    <citation type="journal article" date="2023" name="Mol. Biol. Evol.">
        <title>Third-Generation Sequencing Reveals the Adaptive Role of the Epigenome in Three Deep-Sea Polychaetes.</title>
        <authorList>
            <person name="Perez M."/>
            <person name="Aroh O."/>
            <person name="Sun Y."/>
            <person name="Lan Y."/>
            <person name="Juniper S.K."/>
            <person name="Young C.R."/>
            <person name="Angers B."/>
            <person name="Qian P.Y."/>
        </authorList>
    </citation>
    <scope>NUCLEOTIDE SEQUENCE</scope>
    <source>
        <strain evidence="4">P08H-3</strain>
    </source>
</reference>
<keyword evidence="1" id="KW-0175">Coiled coil</keyword>
<feature type="region of interest" description="Disordered" evidence="2">
    <location>
        <begin position="402"/>
        <end position="428"/>
    </location>
</feature>
<dbReference type="SUPFAM" id="SSF74924">
    <property type="entry name" value="Cap-Gly domain"/>
    <property type="match status" value="1"/>
</dbReference>
<feature type="coiled-coil region" evidence="1">
    <location>
        <begin position="997"/>
        <end position="1092"/>
    </location>
</feature>
<dbReference type="EMBL" id="JAODUP010000347">
    <property type="protein sequence ID" value="KAK2151891.1"/>
    <property type="molecule type" value="Genomic_DNA"/>
</dbReference>
<feature type="region of interest" description="Disordered" evidence="2">
    <location>
        <begin position="585"/>
        <end position="681"/>
    </location>
</feature>
<feature type="compositionally biased region" description="Basic and acidic residues" evidence="2">
    <location>
        <begin position="1213"/>
        <end position="1247"/>
    </location>
</feature>
<feature type="coiled-coil region" evidence="1">
    <location>
        <begin position="789"/>
        <end position="830"/>
    </location>
</feature>
<feature type="region of interest" description="Disordered" evidence="2">
    <location>
        <begin position="1505"/>
        <end position="1540"/>
    </location>
</feature>
<name>A0AAD9JF81_9ANNE</name>
<feature type="compositionally biased region" description="Low complexity" evidence="2">
    <location>
        <begin position="664"/>
        <end position="679"/>
    </location>
</feature>
<dbReference type="InterPro" id="IPR000938">
    <property type="entry name" value="CAP-Gly_domain"/>
</dbReference>
<dbReference type="Pfam" id="PF01302">
    <property type="entry name" value="CAP_GLY"/>
    <property type="match status" value="1"/>
</dbReference>
<feature type="region of interest" description="Disordered" evidence="2">
    <location>
        <begin position="1337"/>
        <end position="1363"/>
    </location>
</feature>
<feature type="compositionally biased region" description="Polar residues" evidence="2">
    <location>
        <begin position="150"/>
        <end position="159"/>
    </location>
</feature>